<sequence>MRALVYDKYGPPEQVLRLEQVPRPQPQPGEVLVRVKAASVNSWDWDLVIGSPMGRISGPFKPPHKILGADIAGTVEAVGQGVTAFQPGDAVFGDLSEGKWGGFADYVCAPAKTLAKIPGGLAFAEAAAIPQAGALALQALRKFENLGPGHTVLFNGAGGGVGTFGIQLAKPTGAKIIAVDRAEKREPVLALGADSFIDYKSADFTAAPESYDLIIDVVANRPAAHFARCLKPGGRLMLIGGTYGSLIRTALRGLVTREKSLGVLVYKVSPADNLELAGKVRPVIDSTFPLEDGAKALRRLGSGLAVGKVIVAMV</sequence>
<dbReference type="InterPro" id="IPR002364">
    <property type="entry name" value="Quin_OxRdtase/zeta-crystal_CS"/>
</dbReference>
<evidence type="ECO:0000313" key="3">
    <source>
        <dbReference type="Proteomes" id="UP000028981"/>
    </source>
</evidence>
<dbReference type="PANTHER" id="PTHR44013">
    <property type="entry name" value="ZINC-TYPE ALCOHOL DEHYDROGENASE-LIKE PROTEIN C16A3.02C"/>
    <property type="match status" value="1"/>
</dbReference>
<dbReference type="STRING" id="46914.JP75_03315"/>
<keyword evidence="3" id="KW-1185">Reference proteome</keyword>
<dbReference type="InterPro" id="IPR052733">
    <property type="entry name" value="Chloroplast_QOR"/>
</dbReference>
<dbReference type="PANTHER" id="PTHR44013:SF1">
    <property type="entry name" value="ZINC-TYPE ALCOHOL DEHYDROGENASE-LIKE PROTEIN C16A3.02C"/>
    <property type="match status" value="1"/>
</dbReference>
<name>A0A087M6T2_9HYPH</name>
<evidence type="ECO:0000313" key="2">
    <source>
        <dbReference type="EMBL" id="KFL32585.1"/>
    </source>
</evidence>
<gene>
    <name evidence="2" type="ORF">JP75_03315</name>
</gene>
<dbReference type="EMBL" id="JQGC01000002">
    <property type="protein sequence ID" value="KFL32585.1"/>
    <property type="molecule type" value="Genomic_DNA"/>
</dbReference>
<organism evidence="2 3">
    <name type="scientific">Devosia riboflavina</name>
    <dbReference type="NCBI Taxonomy" id="46914"/>
    <lineage>
        <taxon>Bacteria</taxon>
        <taxon>Pseudomonadati</taxon>
        <taxon>Pseudomonadota</taxon>
        <taxon>Alphaproteobacteria</taxon>
        <taxon>Hyphomicrobiales</taxon>
        <taxon>Devosiaceae</taxon>
        <taxon>Devosia</taxon>
    </lineage>
</organism>
<accession>A0A087M6T2</accession>
<dbReference type="AlphaFoldDB" id="A0A087M6T2"/>
<dbReference type="Gene3D" id="3.90.180.10">
    <property type="entry name" value="Medium-chain alcohol dehydrogenases, catalytic domain"/>
    <property type="match status" value="1"/>
</dbReference>
<comment type="caution">
    <text evidence="2">The sequence shown here is derived from an EMBL/GenBank/DDBJ whole genome shotgun (WGS) entry which is preliminary data.</text>
</comment>
<dbReference type="InterPro" id="IPR011032">
    <property type="entry name" value="GroES-like_sf"/>
</dbReference>
<dbReference type="GO" id="GO:0016491">
    <property type="term" value="F:oxidoreductase activity"/>
    <property type="evidence" value="ECO:0007669"/>
    <property type="project" value="InterPro"/>
</dbReference>
<dbReference type="PROSITE" id="PS01162">
    <property type="entry name" value="QOR_ZETA_CRYSTAL"/>
    <property type="match status" value="1"/>
</dbReference>
<dbReference type="SUPFAM" id="SSF50129">
    <property type="entry name" value="GroES-like"/>
    <property type="match status" value="1"/>
</dbReference>
<dbReference type="OrthoDB" id="5295340at2"/>
<dbReference type="GO" id="GO:0008270">
    <property type="term" value="F:zinc ion binding"/>
    <property type="evidence" value="ECO:0007669"/>
    <property type="project" value="InterPro"/>
</dbReference>
<dbReference type="SMART" id="SM00829">
    <property type="entry name" value="PKS_ER"/>
    <property type="match status" value="1"/>
</dbReference>
<dbReference type="Pfam" id="PF08240">
    <property type="entry name" value="ADH_N"/>
    <property type="match status" value="1"/>
</dbReference>
<reference evidence="2 3" key="1">
    <citation type="submission" date="2014-08" db="EMBL/GenBank/DDBJ databases">
        <authorList>
            <person name="Hassan Y.I."/>
            <person name="Lepp D."/>
            <person name="Zhou T."/>
        </authorList>
    </citation>
    <scope>NUCLEOTIDE SEQUENCE [LARGE SCALE GENOMIC DNA]</scope>
    <source>
        <strain evidence="2 3">IFO13584</strain>
    </source>
</reference>
<evidence type="ECO:0000259" key="1">
    <source>
        <dbReference type="SMART" id="SM00829"/>
    </source>
</evidence>
<dbReference type="InterPro" id="IPR013154">
    <property type="entry name" value="ADH-like_N"/>
</dbReference>
<dbReference type="Proteomes" id="UP000028981">
    <property type="component" value="Unassembled WGS sequence"/>
</dbReference>
<dbReference type="InterPro" id="IPR020843">
    <property type="entry name" value="ER"/>
</dbReference>
<dbReference type="SUPFAM" id="SSF51735">
    <property type="entry name" value="NAD(P)-binding Rossmann-fold domains"/>
    <property type="match status" value="1"/>
</dbReference>
<protein>
    <recommendedName>
        <fullName evidence="1">Enoyl reductase (ER) domain-containing protein</fullName>
    </recommendedName>
</protein>
<dbReference type="Pfam" id="PF13602">
    <property type="entry name" value="ADH_zinc_N_2"/>
    <property type="match status" value="1"/>
</dbReference>
<dbReference type="Gene3D" id="3.40.50.720">
    <property type="entry name" value="NAD(P)-binding Rossmann-like Domain"/>
    <property type="match status" value="1"/>
</dbReference>
<proteinExistence type="predicted"/>
<dbReference type="InterPro" id="IPR036291">
    <property type="entry name" value="NAD(P)-bd_dom_sf"/>
</dbReference>
<dbReference type="CDD" id="cd08267">
    <property type="entry name" value="MDR1"/>
    <property type="match status" value="1"/>
</dbReference>
<feature type="domain" description="Enoyl reductase (ER)" evidence="1">
    <location>
        <begin position="10"/>
        <end position="311"/>
    </location>
</feature>